<reference evidence="2" key="1">
    <citation type="submission" date="2016-10" db="EMBL/GenBank/DDBJ databases">
        <authorList>
            <person name="Varghese N."/>
            <person name="Submissions S."/>
        </authorList>
    </citation>
    <scope>NUCLEOTIDE SEQUENCE [LARGE SCALE GENOMIC DNA]</scope>
    <source>
        <strain evidence="2">CGMCC 1.11014</strain>
    </source>
</reference>
<keyword evidence="2" id="KW-1185">Reference proteome</keyword>
<dbReference type="Gene3D" id="3.10.20.860">
    <property type="match status" value="1"/>
</dbReference>
<dbReference type="Proteomes" id="UP000199391">
    <property type="component" value="Unassembled WGS sequence"/>
</dbReference>
<gene>
    <name evidence="1" type="ORF">SAMN05216552_104328</name>
</gene>
<dbReference type="EMBL" id="FPBO01000043">
    <property type="protein sequence ID" value="SFV14680.1"/>
    <property type="molecule type" value="Genomic_DNA"/>
</dbReference>
<dbReference type="STRING" id="1035707.SAMN05216552_104328"/>
<dbReference type="InterPro" id="IPR022453">
    <property type="entry name" value="Znf_MqsA-type"/>
</dbReference>
<dbReference type="NCBIfam" id="TIGR03831">
    <property type="entry name" value="YgiT_finger"/>
    <property type="match status" value="1"/>
</dbReference>
<evidence type="ECO:0000313" key="2">
    <source>
        <dbReference type="Proteomes" id="UP000199391"/>
    </source>
</evidence>
<dbReference type="Pfam" id="PF15731">
    <property type="entry name" value="MqsA_antitoxin"/>
    <property type="match status" value="1"/>
</dbReference>
<name>A0A1I7LYL1_9BURK</name>
<protein>
    <submittedName>
        <fullName evidence="1">HTH-type transcriptional regulator / antitoxin MqsA</fullName>
    </submittedName>
</protein>
<sequence>MVRQTKDMPYSYEGQTTVIPAVTGDFCPECGECMFSPKESDRIGAAMLEFNKQVKGARGA</sequence>
<dbReference type="InterPro" id="IPR032758">
    <property type="entry name" value="MqsA/HigA-2"/>
</dbReference>
<accession>A0A1I7LYL1</accession>
<evidence type="ECO:0000313" key="1">
    <source>
        <dbReference type="EMBL" id="SFV14680.1"/>
    </source>
</evidence>
<organism evidence="1 2">
    <name type="scientific">Pseudoduganella namucuonensis</name>
    <dbReference type="NCBI Taxonomy" id="1035707"/>
    <lineage>
        <taxon>Bacteria</taxon>
        <taxon>Pseudomonadati</taxon>
        <taxon>Pseudomonadota</taxon>
        <taxon>Betaproteobacteria</taxon>
        <taxon>Burkholderiales</taxon>
        <taxon>Oxalobacteraceae</taxon>
        <taxon>Telluria group</taxon>
        <taxon>Pseudoduganella</taxon>
    </lineage>
</organism>
<proteinExistence type="predicted"/>
<dbReference type="AlphaFoldDB" id="A0A1I7LYL1"/>